<feature type="DNA-binding region" description="H-T-H motif" evidence="2">
    <location>
        <begin position="29"/>
        <end position="48"/>
    </location>
</feature>
<keyword evidence="5" id="KW-1185">Reference proteome</keyword>
<organism evidence="4 5">
    <name type="scientific">Flavobacterium fontis</name>
    <dbReference type="NCBI Taxonomy" id="1124188"/>
    <lineage>
        <taxon>Bacteria</taxon>
        <taxon>Pseudomonadati</taxon>
        <taxon>Bacteroidota</taxon>
        <taxon>Flavobacteriia</taxon>
        <taxon>Flavobacteriales</taxon>
        <taxon>Flavobacteriaceae</taxon>
        <taxon>Flavobacterium</taxon>
    </lineage>
</organism>
<dbReference type="Pfam" id="PF17932">
    <property type="entry name" value="TetR_C_24"/>
    <property type="match status" value="1"/>
</dbReference>
<keyword evidence="1 2" id="KW-0238">DNA-binding</keyword>
<accession>A0A1M5CWM1</accession>
<dbReference type="SUPFAM" id="SSF48498">
    <property type="entry name" value="Tetracyclin repressor-like, C-terminal domain"/>
    <property type="match status" value="1"/>
</dbReference>
<dbReference type="PRINTS" id="PR00455">
    <property type="entry name" value="HTHTETR"/>
</dbReference>
<sequence length="196" mass="22716">MPMKPTDRKTEIINVAARLFKEKGYSAVTVRDIAQAMNIKAASLYNHIQSKQEILVLIVITIAEEFTTVMEEVQQSEASAIAKIERIIQLHIDITLRNPDALACLNNDWMHLEQEADLKYFLKMRTDYEENFRQIVKEGVRNGEIQHHNPEVIIFSILSTLRTLYLWYNKTKSLSENTLRNDMRNVLLNGITINAR</sequence>
<dbReference type="PANTHER" id="PTHR43479">
    <property type="entry name" value="ACREF/ENVCD OPERON REPRESSOR-RELATED"/>
    <property type="match status" value="1"/>
</dbReference>
<proteinExistence type="predicted"/>
<evidence type="ECO:0000259" key="3">
    <source>
        <dbReference type="PROSITE" id="PS50977"/>
    </source>
</evidence>
<dbReference type="Pfam" id="PF00440">
    <property type="entry name" value="TetR_N"/>
    <property type="match status" value="1"/>
</dbReference>
<dbReference type="InterPro" id="IPR009057">
    <property type="entry name" value="Homeodomain-like_sf"/>
</dbReference>
<dbReference type="Proteomes" id="UP000184147">
    <property type="component" value="Unassembled WGS sequence"/>
</dbReference>
<dbReference type="InterPro" id="IPR036271">
    <property type="entry name" value="Tet_transcr_reg_TetR-rel_C_sf"/>
</dbReference>
<name>A0A1M5CWM1_9FLAO</name>
<evidence type="ECO:0000256" key="1">
    <source>
        <dbReference type="ARBA" id="ARBA00023125"/>
    </source>
</evidence>
<dbReference type="PANTHER" id="PTHR43479:SF11">
    <property type="entry name" value="ACREF_ENVCD OPERON REPRESSOR-RELATED"/>
    <property type="match status" value="1"/>
</dbReference>
<dbReference type="EMBL" id="FQVQ01000013">
    <property type="protein sequence ID" value="SHF59133.1"/>
    <property type="molecule type" value="Genomic_DNA"/>
</dbReference>
<dbReference type="Gene3D" id="1.10.10.60">
    <property type="entry name" value="Homeodomain-like"/>
    <property type="match status" value="1"/>
</dbReference>
<evidence type="ECO:0000313" key="4">
    <source>
        <dbReference type="EMBL" id="SHF59133.1"/>
    </source>
</evidence>
<reference evidence="4 5" key="1">
    <citation type="submission" date="2016-11" db="EMBL/GenBank/DDBJ databases">
        <authorList>
            <person name="Jaros S."/>
            <person name="Januszkiewicz K."/>
            <person name="Wedrychowicz H."/>
        </authorList>
    </citation>
    <scope>NUCLEOTIDE SEQUENCE [LARGE SCALE GENOMIC DNA]</scope>
    <source>
        <strain evidence="4 5">DSM 25660</strain>
    </source>
</reference>
<evidence type="ECO:0000256" key="2">
    <source>
        <dbReference type="PROSITE-ProRule" id="PRU00335"/>
    </source>
</evidence>
<feature type="domain" description="HTH tetR-type" evidence="3">
    <location>
        <begin position="6"/>
        <end position="66"/>
    </location>
</feature>
<evidence type="ECO:0000313" key="5">
    <source>
        <dbReference type="Proteomes" id="UP000184147"/>
    </source>
</evidence>
<dbReference type="Gene3D" id="1.10.357.10">
    <property type="entry name" value="Tetracycline Repressor, domain 2"/>
    <property type="match status" value="1"/>
</dbReference>
<dbReference type="InterPro" id="IPR001647">
    <property type="entry name" value="HTH_TetR"/>
</dbReference>
<protein>
    <submittedName>
        <fullName evidence="4">Transcriptional regulator, TetR family</fullName>
    </submittedName>
</protein>
<dbReference type="InterPro" id="IPR050624">
    <property type="entry name" value="HTH-type_Tx_Regulator"/>
</dbReference>
<dbReference type="SUPFAM" id="SSF46689">
    <property type="entry name" value="Homeodomain-like"/>
    <property type="match status" value="1"/>
</dbReference>
<dbReference type="InterPro" id="IPR041490">
    <property type="entry name" value="KstR2_TetR_C"/>
</dbReference>
<gene>
    <name evidence="4" type="ORF">SAMN05444377_11329</name>
</gene>
<dbReference type="AlphaFoldDB" id="A0A1M5CWM1"/>
<dbReference type="PROSITE" id="PS50977">
    <property type="entry name" value="HTH_TETR_2"/>
    <property type="match status" value="1"/>
</dbReference>
<dbReference type="STRING" id="1124188.SAMN05444377_11329"/>
<dbReference type="GO" id="GO:0003677">
    <property type="term" value="F:DNA binding"/>
    <property type="evidence" value="ECO:0007669"/>
    <property type="project" value="UniProtKB-UniRule"/>
</dbReference>